<evidence type="ECO:0000313" key="3">
    <source>
        <dbReference type="EMBL" id="KAG6757326.1"/>
    </source>
</evidence>
<organism evidence="3 4">
    <name type="scientific">Populus tomentosa</name>
    <name type="common">Chinese white poplar</name>
    <dbReference type="NCBI Taxonomy" id="118781"/>
    <lineage>
        <taxon>Eukaryota</taxon>
        <taxon>Viridiplantae</taxon>
        <taxon>Streptophyta</taxon>
        <taxon>Embryophyta</taxon>
        <taxon>Tracheophyta</taxon>
        <taxon>Spermatophyta</taxon>
        <taxon>Magnoliopsida</taxon>
        <taxon>eudicotyledons</taxon>
        <taxon>Gunneridae</taxon>
        <taxon>Pentapetalae</taxon>
        <taxon>rosids</taxon>
        <taxon>fabids</taxon>
        <taxon>Malpighiales</taxon>
        <taxon>Salicaceae</taxon>
        <taxon>Saliceae</taxon>
        <taxon>Populus</taxon>
    </lineage>
</organism>
<feature type="signal peptide" evidence="2">
    <location>
        <begin position="1"/>
        <end position="17"/>
    </location>
</feature>
<dbReference type="InterPro" id="IPR051855">
    <property type="entry name" value="eIF2B_beta_subunit"/>
</dbReference>
<dbReference type="InterPro" id="IPR000649">
    <property type="entry name" value="IF-2B-related"/>
</dbReference>
<dbReference type="GO" id="GO:0003743">
    <property type="term" value="F:translation initiation factor activity"/>
    <property type="evidence" value="ECO:0007669"/>
    <property type="project" value="TreeGrafter"/>
</dbReference>
<dbReference type="GO" id="GO:0005851">
    <property type="term" value="C:eukaryotic translation initiation factor 2B complex"/>
    <property type="evidence" value="ECO:0007669"/>
    <property type="project" value="TreeGrafter"/>
</dbReference>
<keyword evidence="4" id="KW-1185">Reference proteome</keyword>
<evidence type="ECO:0000256" key="1">
    <source>
        <dbReference type="RuleBase" id="RU003814"/>
    </source>
</evidence>
<keyword evidence="2" id="KW-0732">Signal</keyword>
<dbReference type="GO" id="GO:0005085">
    <property type="term" value="F:guanyl-nucleotide exchange factor activity"/>
    <property type="evidence" value="ECO:0007669"/>
    <property type="project" value="TreeGrafter"/>
</dbReference>
<reference evidence="3" key="1">
    <citation type="journal article" date="2020" name="bioRxiv">
        <title>Hybrid origin of Populus tomentosa Carr. identified through genome sequencing and phylogenomic analysis.</title>
        <authorList>
            <person name="An X."/>
            <person name="Gao K."/>
            <person name="Chen Z."/>
            <person name="Li J."/>
            <person name="Yang X."/>
            <person name="Yang X."/>
            <person name="Zhou J."/>
            <person name="Guo T."/>
            <person name="Zhao T."/>
            <person name="Huang S."/>
            <person name="Miao D."/>
            <person name="Khan W.U."/>
            <person name="Rao P."/>
            <person name="Ye M."/>
            <person name="Lei B."/>
            <person name="Liao W."/>
            <person name="Wang J."/>
            <person name="Ji L."/>
            <person name="Li Y."/>
            <person name="Guo B."/>
            <person name="Mustafa N.S."/>
            <person name="Li S."/>
            <person name="Yun Q."/>
            <person name="Keller S.R."/>
            <person name="Mao J."/>
            <person name="Zhang R."/>
            <person name="Strauss S.H."/>
        </authorList>
    </citation>
    <scope>NUCLEOTIDE SEQUENCE</scope>
    <source>
        <strain evidence="3">GM15</strain>
        <tissue evidence="3">Leaf</tissue>
    </source>
</reference>
<dbReference type="Proteomes" id="UP000886885">
    <property type="component" value="Chromosome 10D"/>
</dbReference>
<feature type="chain" id="PRO_5036468511" description="Translation initiation factor eIF-2B subunit beta" evidence="2">
    <location>
        <begin position="18"/>
        <end position="482"/>
    </location>
</feature>
<protein>
    <recommendedName>
        <fullName evidence="5">Translation initiation factor eIF-2B subunit beta</fullName>
    </recommendedName>
</protein>
<comment type="caution">
    <text evidence="3">The sequence shown here is derived from an EMBL/GenBank/DDBJ whole genome shotgun (WGS) entry which is preliminary data.</text>
</comment>
<sequence>MFFFFLFYLCGGRKVEGSQATALLTAELLRSVISQLKVPQTNQAETLIEAVKSVGEQLVAANPVELAVGNIVKRVLHVIREEDFSVETNALRGLVSSAGGDNRDAAEQKDFGAQNVAAVAAGPPSRPPSLHSLLDRTHDSAIAHHSSYIGDSFEGKGKSKAAFTSKHFWILVCDGMLSLAAADRNTQIWKLKHDVIRAVNELIEDINSCHEQIAEHAVELIHQKYRSSPLNIIFYLKMLHIITLRLFPPNDIDFNYFALDTPGLGIRSYIIREIILTFGRSRTVREFLCAAKEKRSFRVFVAEGAPKYQGHALAKDLVARGLQTTLITDSAVFAMISRVNMVVVGVHAVMANGGVLGPVGLNMVALAARKHAVPFVVVAGTHKLCPLYPQNPQVLLNEMRCPSELLQHGEFSDCMDFSIGSGTPLLNVVNPAFDYVPPELVSLFITDMYDHSKGGYNPSFMHRLIADYYSADDVNLPKKTTS</sequence>
<dbReference type="FunFam" id="3.40.50.10470:FF:000005">
    <property type="entry name" value="translation initiation factor eIF-2B subunit beta"/>
    <property type="match status" value="1"/>
</dbReference>
<dbReference type="PANTHER" id="PTHR45859">
    <property type="entry name" value="TRANSLATION INITIATION FACTOR EIF-2B SUBUNIT BETA"/>
    <property type="match status" value="1"/>
</dbReference>
<evidence type="ECO:0008006" key="5">
    <source>
        <dbReference type="Google" id="ProtNLM"/>
    </source>
</evidence>
<accession>A0A8X8CCR5</accession>
<dbReference type="Pfam" id="PF01008">
    <property type="entry name" value="IF-2B"/>
    <property type="match status" value="2"/>
</dbReference>
<comment type="similarity">
    <text evidence="1">Belongs to the eIF-2B alpha/beta/delta subunits family.</text>
</comment>
<evidence type="ECO:0000256" key="2">
    <source>
        <dbReference type="SAM" id="SignalP"/>
    </source>
</evidence>
<dbReference type="PANTHER" id="PTHR45859:SF5">
    <property type="entry name" value="INITIATION FACTOR EIF-2B BETA SUBUNIT, PUTATIVE-RELATED"/>
    <property type="match status" value="1"/>
</dbReference>
<dbReference type="OrthoDB" id="269919at2759"/>
<name>A0A8X8CCR5_POPTO</name>
<dbReference type="AlphaFoldDB" id="A0A8X8CCR5"/>
<proteinExistence type="inferred from homology"/>
<dbReference type="EMBL" id="JAAWWB010000020">
    <property type="protein sequence ID" value="KAG6757326.1"/>
    <property type="molecule type" value="Genomic_DNA"/>
</dbReference>
<gene>
    <name evidence="3" type="ORF">POTOM_037634</name>
</gene>
<evidence type="ECO:0000313" key="4">
    <source>
        <dbReference type="Proteomes" id="UP000886885"/>
    </source>
</evidence>